<evidence type="ECO:0000313" key="5">
    <source>
        <dbReference type="Proteomes" id="UP000179227"/>
    </source>
</evidence>
<dbReference type="InterPro" id="IPR029903">
    <property type="entry name" value="RmlD-like-bd"/>
</dbReference>
<comment type="function">
    <text evidence="2">Catalyzes the reduction of dTDP-6-deoxy-L-lyxo-4-hexulose to yield dTDP-L-rhamnose.</text>
</comment>
<gene>
    <name evidence="4" type="ORF">A3A60_00935</name>
</gene>
<comment type="caution">
    <text evidence="4">The sequence shown here is derived from an EMBL/GenBank/DDBJ whole genome shotgun (WGS) entry which is preliminary data.</text>
</comment>
<dbReference type="AlphaFoldDB" id="A0A1F5HXJ5"/>
<dbReference type="UniPathway" id="UPA00124"/>
<evidence type="ECO:0000313" key="4">
    <source>
        <dbReference type="EMBL" id="OGE08902.1"/>
    </source>
</evidence>
<comment type="pathway">
    <text evidence="2">Carbohydrate biosynthesis; dTDP-L-rhamnose biosynthesis.</text>
</comment>
<keyword evidence="2" id="KW-0560">Oxidoreductase</keyword>
<dbReference type="PANTHER" id="PTHR10491">
    <property type="entry name" value="DTDP-4-DEHYDRORHAMNOSE REDUCTASE"/>
    <property type="match status" value="1"/>
</dbReference>
<evidence type="ECO:0000259" key="3">
    <source>
        <dbReference type="Pfam" id="PF04321"/>
    </source>
</evidence>
<dbReference type="Gene3D" id="3.90.25.10">
    <property type="entry name" value="UDP-galactose 4-epimerase, domain 1"/>
    <property type="match status" value="1"/>
</dbReference>
<evidence type="ECO:0000256" key="2">
    <source>
        <dbReference type="RuleBase" id="RU364082"/>
    </source>
</evidence>
<keyword evidence="2" id="KW-0521">NADP</keyword>
<evidence type="ECO:0000256" key="1">
    <source>
        <dbReference type="ARBA" id="ARBA00010944"/>
    </source>
</evidence>
<protein>
    <recommendedName>
        <fullName evidence="2">dTDP-4-dehydrorhamnose reductase</fullName>
        <ecNumber evidence="2">1.1.1.133</ecNumber>
    </recommendedName>
</protein>
<dbReference type="EC" id="1.1.1.133" evidence="2"/>
<comment type="similarity">
    <text evidence="1 2">Belongs to the dTDP-4-dehydrorhamnose reductase family.</text>
</comment>
<dbReference type="Pfam" id="PF04321">
    <property type="entry name" value="RmlD_sub_bind"/>
    <property type="match status" value="1"/>
</dbReference>
<dbReference type="SUPFAM" id="SSF51735">
    <property type="entry name" value="NAD(P)-binding Rossmann-fold domains"/>
    <property type="match status" value="1"/>
</dbReference>
<dbReference type="GO" id="GO:0019305">
    <property type="term" value="P:dTDP-rhamnose biosynthetic process"/>
    <property type="evidence" value="ECO:0007669"/>
    <property type="project" value="UniProtKB-UniPathway"/>
</dbReference>
<name>A0A1F5HXJ5_9BACT</name>
<dbReference type="PANTHER" id="PTHR10491:SF4">
    <property type="entry name" value="METHIONINE ADENOSYLTRANSFERASE 2 SUBUNIT BETA"/>
    <property type="match status" value="1"/>
</dbReference>
<sequence length="300" mass="34464">MLGEREDKRPPLTIIIGGHGFVGSAVAHLLKGSGFQISTPSKIQLDITSFNSIKRFFLRKMPLIIVNFASFTDIQEAEKQRADKKASAWRLNVGGTKKISSACKKFNVFLIHISTDGVFTGFKEDKGPYWETSTPIDNSKNLSWYGYTKLKGEKEVIKSKTKFAIIRISYPFGNPNSEKDFLIKTIKYIKSGTPFYIDQFFTPTFIPDLAEAIEKISLLKKVGIYHVVCNKITTPYKFALYTARKMKLKDTINKMQIEEYLKNPRSIKRSQYATLSNKKTQKILHQRFHDWREAIDGLYY</sequence>
<proteinExistence type="inferred from homology"/>
<organism evidence="4 5">
    <name type="scientific">Candidatus Curtissbacteria bacterium RIFCSPLOWO2_01_FULL_42_26</name>
    <dbReference type="NCBI Taxonomy" id="1797729"/>
    <lineage>
        <taxon>Bacteria</taxon>
        <taxon>Candidatus Curtissiibacteriota</taxon>
    </lineage>
</organism>
<dbReference type="Proteomes" id="UP000179227">
    <property type="component" value="Unassembled WGS sequence"/>
</dbReference>
<accession>A0A1F5HXJ5</accession>
<reference evidence="4 5" key="1">
    <citation type="journal article" date="2016" name="Nat. Commun.">
        <title>Thousands of microbial genomes shed light on interconnected biogeochemical processes in an aquifer system.</title>
        <authorList>
            <person name="Anantharaman K."/>
            <person name="Brown C.T."/>
            <person name="Hug L.A."/>
            <person name="Sharon I."/>
            <person name="Castelle C.J."/>
            <person name="Probst A.J."/>
            <person name="Thomas B.C."/>
            <person name="Singh A."/>
            <person name="Wilkins M.J."/>
            <person name="Karaoz U."/>
            <person name="Brodie E.L."/>
            <person name="Williams K.H."/>
            <person name="Hubbard S.S."/>
            <person name="Banfield J.F."/>
        </authorList>
    </citation>
    <scope>NUCLEOTIDE SEQUENCE [LARGE SCALE GENOMIC DNA]</scope>
</reference>
<dbReference type="CDD" id="cd05254">
    <property type="entry name" value="dTDP_HR_like_SDR_e"/>
    <property type="match status" value="1"/>
</dbReference>
<dbReference type="InterPro" id="IPR005913">
    <property type="entry name" value="dTDP_dehydrorham_reduct"/>
</dbReference>
<dbReference type="EMBL" id="MFBS01000030">
    <property type="protein sequence ID" value="OGE08902.1"/>
    <property type="molecule type" value="Genomic_DNA"/>
</dbReference>
<dbReference type="STRING" id="1797729.A3A60_00935"/>
<dbReference type="InterPro" id="IPR036291">
    <property type="entry name" value="NAD(P)-bd_dom_sf"/>
</dbReference>
<dbReference type="Gene3D" id="3.40.50.720">
    <property type="entry name" value="NAD(P)-binding Rossmann-like Domain"/>
    <property type="match status" value="1"/>
</dbReference>
<dbReference type="GO" id="GO:0008831">
    <property type="term" value="F:dTDP-4-dehydrorhamnose reductase activity"/>
    <property type="evidence" value="ECO:0007669"/>
    <property type="project" value="UniProtKB-EC"/>
</dbReference>
<feature type="domain" description="RmlD-like substrate binding" evidence="3">
    <location>
        <begin position="14"/>
        <end position="296"/>
    </location>
</feature>